<dbReference type="AlphaFoldDB" id="A0A9N7VT49"/>
<feature type="region of interest" description="Disordered" evidence="1">
    <location>
        <begin position="1"/>
        <end position="22"/>
    </location>
</feature>
<accession>A0A9N7VT49</accession>
<gene>
    <name evidence="2" type="ORF">PLEPLA_LOCUS42996</name>
</gene>
<evidence type="ECO:0000313" key="3">
    <source>
        <dbReference type="Proteomes" id="UP001153269"/>
    </source>
</evidence>
<proteinExistence type="predicted"/>
<comment type="caution">
    <text evidence="2">The sequence shown here is derived from an EMBL/GenBank/DDBJ whole genome shotgun (WGS) entry which is preliminary data.</text>
</comment>
<sequence length="118" mass="12677">MDALPNKSSSHTHCCPEEKPASSATVHAGSLARFTGPVHWPGSLARFTGPVHWPGSLAHLNQTEPPSILEATGGGKVQDLYRSQPQGALRSVLRSVVSRADEAFREASYISRDLYVAL</sequence>
<evidence type="ECO:0000256" key="1">
    <source>
        <dbReference type="SAM" id="MobiDB-lite"/>
    </source>
</evidence>
<name>A0A9N7VT49_PLEPL</name>
<keyword evidence="3" id="KW-1185">Reference proteome</keyword>
<dbReference type="EMBL" id="CADEAL010004246">
    <property type="protein sequence ID" value="CAB1455225.1"/>
    <property type="molecule type" value="Genomic_DNA"/>
</dbReference>
<organism evidence="2 3">
    <name type="scientific">Pleuronectes platessa</name>
    <name type="common">European plaice</name>
    <dbReference type="NCBI Taxonomy" id="8262"/>
    <lineage>
        <taxon>Eukaryota</taxon>
        <taxon>Metazoa</taxon>
        <taxon>Chordata</taxon>
        <taxon>Craniata</taxon>
        <taxon>Vertebrata</taxon>
        <taxon>Euteleostomi</taxon>
        <taxon>Actinopterygii</taxon>
        <taxon>Neopterygii</taxon>
        <taxon>Teleostei</taxon>
        <taxon>Neoteleostei</taxon>
        <taxon>Acanthomorphata</taxon>
        <taxon>Carangaria</taxon>
        <taxon>Pleuronectiformes</taxon>
        <taxon>Pleuronectoidei</taxon>
        <taxon>Pleuronectidae</taxon>
        <taxon>Pleuronectes</taxon>
    </lineage>
</organism>
<evidence type="ECO:0000313" key="2">
    <source>
        <dbReference type="EMBL" id="CAB1455225.1"/>
    </source>
</evidence>
<feature type="compositionally biased region" description="Polar residues" evidence="1">
    <location>
        <begin position="1"/>
        <end position="12"/>
    </location>
</feature>
<reference evidence="2" key="1">
    <citation type="submission" date="2020-03" db="EMBL/GenBank/DDBJ databases">
        <authorList>
            <person name="Weist P."/>
        </authorList>
    </citation>
    <scope>NUCLEOTIDE SEQUENCE</scope>
</reference>
<dbReference type="Proteomes" id="UP001153269">
    <property type="component" value="Unassembled WGS sequence"/>
</dbReference>
<protein>
    <submittedName>
        <fullName evidence="2">Uncharacterized protein</fullName>
    </submittedName>
</protein>